<evidence type="ECO:0000313" key="13">
    <source>
        <dbReference type="EMBL" id="PIT90946.1"/>
    </source>
</evidence>
<evidence type="ECO:0000256" key="5">
    <source>
        <dbReference type="ARBA" id="ARBA00022927"/>
    </source>
</evidence>
<feature type="transmembrane region" description="Helical" evidence="9">
    <location>
        <begin position="300"/>
        <end position="320"/>
    </location>
</feature>
<name>A0A2M6WDU5_9BACT</name>
<dbReference type="InterPro" id="IPR054384">
    <property type="entry name" value="SecDF_P1_head"/>
</dbReference>
<evidence type="ECO:0000256" key="2">
    <source>
        <dbReference type="ARBA" id="ARBA00022448"/>
    </source>
</evidence>
<dbReference type="Pfam" id="PF07549">
    <property type="entry name" value="Sec_GG"/>
    <property type="match status" value="1"/>
</dbReference>
<keyword evidence="5 9" id="KW-0653">Protein transport</keyword>
<dbReference type="Gene3D" id="3.30.1360.200">
    <property type="match status" value="1"/>
</dbReference>
<evidence type="ECO:0000259" key="11">
    <source>
        <dbReference type="Pfam" id="PF21760"/>
    </source>
</evidence>
<feature type="transmembrane region" description="Helical" evidence="9">
    <location>
        <begin position="326"/>
        <end position="347"/>
    </location>
</feature>
<evidence type="ECO:0000256" key="9">
    <source>
        <dbReference type="HAMAP-Rule" id="MF_01463"/>
    </source>
</evidence>
<keyword evidence="7 9" id="KW-0811">Translocation</keyword>
<comment type="caution">
    <text evidence="13">The sequence shown here is derived from an EMBL/GenBank/DDBJ whole genome shotgun (WGS) entry which is preliminary data.</text>
</comment>
<evidence type="ECO:0000256" key="6">
    <source>
        <dbReference type="ARBA" id="ARBA00022989"/>
    </source>
</evidence>
<comment type="function">
    <text evidence="9">Part of the Sec protein translocase complex. Interacts with the SecYEG preprotein conducting channel. SecDF uses the proton motive force (PMF) to complete protein translocation after the ATP-dependent function of SecA.</text>
</comment>
<feature type="domain" description="Protein export membrane protein SecD/SecF C-terminal" evidence="10">
    <location>
        <begin position="256"/>
        <end position="426"/>
    </location>
</feature>
<evidence type="ECO:0000256" key="8">
    <source>
        <dbReference type="ARBA" id="ARBA00023136"/>
    </source>
</evidence>
<dbReference type="GO" id="GO:0065002">
    <property type="term" value="P:intracellular protein transmembrane transport"/>
    <property type="evidence" value="ECO:0007669"/>
    <property type="project" value="UniProtKB-UniRule"/>
</dbReference>
<dbReference type="InterPro" id="IPR022813">
    <property type="entry name" value="SecD/SecF_arch_bac"/>
</dbReference>
<dbReference type="Pfam" id="PF22599">
    <property type="entry name" value="SecDF_P1_head"/>
    <property type="match status" value="1"/>
</dbReference>
<proteinExistence type="inferred from homology"/>
<dbReference type="EMBL" id="PFBJ01000018">
    <property type="protein sequence ID" value="PIT90946.1"/>
    <property type="molecule type" value="Genomic_DNA"/>
</dbReference>
<dbReference type="PANTHER" id="PTHR30081">
    <property type="entry name" value="PROTEIN-EXPORT MEMBRANE PROTEIN SEC"/>
    <property type="match status" value="1"/>
</dbReference>
<dbReference type="PANTHER" id="PTHR30081:SF1">
    <property type="entry name" value="PROTEIN TRANSLOCASE SUBUNIT SECD"/>
    <property type="match status" value="1"/>
</dbReference>
<dbReference type="Pfam" id="PF21760">
    <property type="entry name" value="SecD_1st"/>
    <property type="match status" value="1"/>
</dbReference>
<evidence type="ECO:0000259" key="10">
    <source>
        <dbReference type="Pfam" id="PF02355"/>
    </source>
</evidence>
<feature type="transmembrane region" description="Helical" evidence="9">
    <location>
        <begin position="404"/>
        <end position="427"/>
    </location>
</feature>
<evidence type="ECO:0000313" key="14">
    <source>
        <dbReference type="Proteomes" id="UP000228809"/>
    </source>
</evidence>
<dbReference type="InterPro" id="IPR055344">
    <property type="entry name" value="SecD_SecF_C_bact"/>
</dbReference>
<dbReference type="NCBIfam" id="TIGR00916">
    <property type="entry name" value="2A0604s01"/>
    <property type="match status" value="1"/>
</dbReference>
<keyword evidence="2 9" id="KW-0813">Transport</keyword>
<comment type="subcellular location">
    <subcellularLocation>
        <location evidence="1 9">Cell membrane</location>
        <topology evidence="1 9">Multi-pass membrane protein</topology>
    </subcellularLocation>
</comment>
<dbReference type="InterPro" id="IPR048631">
    <property type="entry name" value="SecD_1st"/>
</dbReference>
<evidence type="ECO:0000259" key="12">
    <source>
        <dbReference type="Pfam" id="PF22599"/>
    </source>
</evidence>
<dbReference type="InterPro" id="IPR048634">
    <property type="entry name" value="SecD_SecF_C"/>
</dbReference>
<dbReference type="InterPro" id="IPR022646">
    <property type="entry name" value="SecD/SecF_CS"/>
</dbReference>
<comment type="similarity">
    <text evidence="9">Belongs to the SecD/SecF family. SecD subfamily.</text>
</comment>
<keyword evidence="4 9" id="KW-0812">Transmembrane</keyword>
<keyword evidence="3 9" id="KW-1003">Cell membrane</keyword>
<protein>
    <recommendedName>
        <fullName evidence="9">Protein translocase subunit SecD</fullName>
    </recommendedName>
</protein>
<dbReference type="AlphaFoldDB" id="A0A2M6WDU5"/>
<evidence type="ECO:0000256" key="1">
    <source>
        <dbReference type="ARBA" id="ARBA00004651"/>
    </source>
</evidence>
<feature type="transmembrane region" description="Helical" evidence="9">
    <location>
        <begin position="368"/>
        <end position="392"/>
    </location>
</feature>
<evidence type="ECO:0000256" key="3">
    <source>
        <dbReference type="ARBA" id="ARBA00022475"/>
    </source>
</evidence>
<comment type="subunit">
    <text evidence="9">Forms a complex with SecF. Part of the essential Sec protein translocation apparatus which comprises SecA, SecYEG and auxiliary proteins SecDF. Other proteins may also be involved.</text>
</comment>
<dbReference type="FunFam" id="1.20.1640.10:FF:000004">
    <property type="entry name" value="Protein translocase subunit SecD"/>
    <property type="match status" value="1"/>
</dbReference>
<dbReference type="GO" id="GO:0043952">
    <property type="term" value="P:protein transport by the Sec complex"/>
    <property type="evidence" value="ECO:0007669"/>
    <property type="project" value="UniProtKB-UniRule"/>
</dbReference>
<dbReference type="InterPro" id="IPR005791">
    <property type="entry name" value="SecD"/>
</dbReference>
<feature type="transmembrane region" description="Helical" evidence="9">
    <location>
        <begin position="272"/>
        <end position="293"/>
    </location>
</feature>
<comment type="caution">
    <text evidence="9">Lacks conserved residue(s) required for the propagation of feature annotation.</text>
</comment>
<dbReference type="Gene3D" id="1.20.1640.10">
    <property type="entry name" value="Multidrug efflux transporter AcrB transmembrane domain"/>
    <property type="match status" value="1"/>
</dbReference>
<feature type="domain" description="Protein translocase subunit SecDF P1" evidence="11">
    <location>
        <begin position="67"/>
        <end position="131"/>
    </location>
</feature>
<keyword evidence="6 9" id="KW-1133">Transmembrane helix</keyword>
<dbReference type="GO" id="GO:0006605">
    <property type="term" value="P:protein targeting"/>
    <property type="evidence" value="ECO:0007669"/>
    <property type="project" value="UniProtKB-UniRule"/>
</dbReference>
<gene>
    <name evidence="9 13" type="primary">secD</name>
    <name evidence="13" type="ORF">COU17_03255</name>
</gene>
<dbReference type="GO" id="GO:0005886">
    <property type="term" value="C:plasma membrane"/>
    <property type="evidence" value="ECO:0007669"/>
    <property type="project" value="UniProtKB-SubCell"/>
</dbReference>
<accession>A0A2M6WDU5</accession>
<evidence type="ECO:0000256" key="4">
    <source>
        <dbReference type="ARBA" id="ARBA00022692"/>
    </source>
</evidence>
<organism evidence="13 14">
    <name type="scientific">Candidatus Kaiserbacteria bacterium CG10_big_fil_rev_8_21_14_0_10_49_17</name>
    <dbReference type="NCBI Taxonomy" id="1974609"/>
    <lineage>
        <taxon>Bacteria</taxon>
        <taxon>Candidatus Kaiseribacteriota</taxon>
    </lineage>
</organism>
<dbReference type="GO" id="GO:0015450">
    <property type="term" value="F:protein-transporting ATPase activity"/>
    <property type="evidence" value="ECO:0007669"/>
    <property type="project" value="InterPro"/>
</dbReference>
<reference evidence="14" key="1">
    <citation type="submission" date="2017-09" db="EMBL/GenBank/DDBJ databases">
        <title>Depth-based differentiation of microbial function through sediment-hosted aquifers and enrichment of novel symbionts in the deep terrestrial subsurface.</title>
        <authorList>
            <person name="Probst A.J."/>
            <person name="Ladd B."/>
            <person name="Jarett J.K."/>
            <person name="Geller-Mcgrath D.E."/>
            <person name="Sieber C.M.K."/>
            <person name="Emerson J.B."/>
            <person name="Anantharaman K."/>
            <person name="Thomas B.C."/>
            <person name="Malmstrom R."/>
            <person name="Stieglmeier M."/>
            <person name="Klingl A."/>
            <person name="Woyke T."/>
            <person name="Ryan C.M."/>
            <person name="Banfield J.F."/>
        </authorList>
    </citation>
    <scope>NUCLEOTIDE SEQUENCE [LARGE SCALE GENOMIC DNA]</scope>
</reference>
<evidence type="ECO:0000256" key="7">
    <source>
        <dbReference type="ARBA" id="ARBA00023010"/>
    </source>
</evidence>
<dbReference type="HAMAP" id="MF_01463_B">
    <property type="entry name" value="SecD_B"/>
    <property type="match status" value="1"/>
</dbReference>
<sequence length="446" mass="47440">MWQKRLVALIILIAGLGVGYFLYQSETSANSHFPFTLGLDLAGGTHLVYRADVSEIPERDVADSMSALRSVIERRVNLFGVSEPIVQVEKGGFFAGVSEERLIIELPGVTDTAKAIELIGRTPVLEFKLLKEGMAPPSELSVLTPEGVDALFDATGLTGRYLKTASVGFGQGSAGLSNEPYVLLTFNSEGGDLFAQITREHTGEYLGIFLDGALMSVPVIREEITGGSATISGAFTPEEAKALAQNLNLGALPVPIELISTQTIGSTLGSSAVGQGVFAGAVGLIAVALFMLLWYRTPGVIAVIALAMYLAVMLAIFKLIPVTLTAAGVAGFILSLGMAVDANVLIFERMKEELKDGKAPQDAIKDGFARAWFSIRDGNASSIITAIILYWLGTSLVEGFALTFGIGVIMSMLTAIVVSRTLLYAVAPKSNRRLFRILFGSGVYFK</sequence>
<dbReference type="Pfam" id="PF02355">
    <property type="entry name" value="SecD_SecF_C"/>
    <property type="match status" value="1"/>
</dbReference>
<feature type="domain" description="SecDF P1 head subdomain" evidence="12">
    <location>
        <begin position="155"/>
        <end position="254"/>
    </location>
</feature>
<dbReference type="SUPFAM" id="SSF82866">
    <property type="entry name" value="Multidrug efflux transporter AcrB transmembrane domain"/>
    <property type="match status" value="1"/>
</dbReference>
<keyword evidence="8 9" id="KW-0472">Membrane</keyword>
<dbReference type="Proteomes" id="UP000228809">
    <property type="component" value="Unassembled WGS sequence"/>
</dbReference>
<dbReference type="Gene3D" id="3.30.70.3400">
    <property type="match status" value="1"/>
</dbReference>
<dbReference type="NCBIfam" id="TIGR01129">
    <property type="entry name" value="secD"/>
    <property type="match status" value="1"/>
</dbReference>